<reference evidence="2" key="1">
    <citation type="submission" date="2021-03" db="EMBL/GenBank/DDBJ databases">
        <title>A new species, PO-11, isolated from a karst cave deposit.</title>
        <authorList>
            <person name="Zhaoxiaoyong W."/>
        </authorList>
    </citation>
    <scope>NUCLEOTIDE SEQUENCE</scope>
    <source>
        <strain evidence="2">PO-11</strain>
    </source>
</reference>
<feature type="transmembrane region" description="Helical" evidence="1">
    <location>
        <begin position="111"/>
        <end position="130"/>
    </location>
</feature>
<feature type="transmembrane region" description="Helical" evidence="1">
    <location>
        <begin position="42"/>
        <end position="59"/>
    </location>
</feature>
<dbReference type="EMBL" id="JAFNLL010000040">
    <property type="protein sequence ID" value="MBO1269278.1"/>
    <property type="molecule type" value="Genomic_DNA"/>
</dbReference>
<comment type="caution">
    <text evidence="2">The sequence shown here is derived from an EMBL/GenBank/DDBJ whole genome shotgun (WGS) entry which is preliminary data.</text>
</comment>
<protein>
    <submittedName>
        <fullName evidence="2">DUF2871 domain-containing protein</fullName>
    </submittedName>
</protein>
<gene>
    <name evidence="2" type="ORF">J1902_15120</name>
</gene>
<keyword evidence="1" id="KW-0812">Transmembrane</keyword>
<evidence type="ECO:0000313" key="3">
    <source>
        <dbReference type="Proteomes" id="UP000664164"/>
    </source>
</evidence>
<proteinExistence type="predicted"/>
<keyword evidence="1" id="KW-1133">Transmembrane helix</keyword>
<accession>A0A939KNF9</accession>
<keyword evidence="3" id="KW-1185">Reference proteome</keyword>
<evidence type="ECO:0000313" key="2">
    <source>
        <dbReference type="EMBL" id="MBO1269278.1"/>
    </source>
</evidence>
<organism evidence="2 3">
    <name type="scientific">Arthrobacter cavernae</name>
    <dbReference type="NCBI Taxonomy" id="2817681"/>
    <lineage>
        <taxon>Bacteria</taxon>
        <taxon>Bacillati</taxon>
        <taxon>Actinomycetota</taxon>
        <taxon>Actinomycetes</taxon>
        <taxon>Micrococcales</taxon>
        <taxon>Micrococcaceae</taxon>
        <taxon>Arthrobacter</taxon>
    </lineage>
</organism>
<dbReference type="Proteomes" id="UP000664164">
    <property type="component" value="Unassembled WGS sequence"/>
</dbReference>
<keyword evidence="1" id="KW-0472">Membrane</keyword>
<dbReference type="InterPro" id="IPR021299">
    <property type="entry name" value="DUF2871"/>
</dbReference>
<sequence length="159" mass="16656">MKKLLYASFSYAAAGVLSGLYYREFTKINSFSGDSQLGLVHTHWLVLGFIVLLIVLALEQLFRISAAAPKLSAWFFGTWNAGVVITGGMMLVKGSMVVAGVDASSKALSGIAGMGHILLTAGLVLLFLALRKAVLALPAKAGTPKADDDGARVPSSNLT</sequence>
<feature type="transmembrane region" description="Helical" evidence="1">
    <location>
        <begin position="71"/>
        <end position="91"/>
    </location>
</feature>
<dbReference type="RefSeq" id="WP_207617137.1">
    <property type="nucleotide sequence ID" value="NZ_JAFNLL010000040.1"/>
</dbReference>
<dbReference type="Pfam" id="PF11070">
    <property type="entry name" value="DUF2871"/>
    <property type="match status" value="1"/>
</dbReference>
<evidence type="ECO:0000256" key="1">
    <source>
        <dbReference type="SAM" id="Phobius"/>
    </source>
</evidence>
<dbReference type="AlphaFoldDB" id="A0A939KNF9"/>
<name>A0A939KNF9_9MICC</name>